<evidence type="ECO:0000256" key="17">
    <source>
        <dbReference type="ARBA" id="ARBA00034329"/>
    </source>
</evidence>
<sequence length="560" mass="62624">MKSSLKQWRRLALWLMLAWVLLFLALFSYFMDSHVEEPRAASALHGHAESRRLASVVSNHQRAIMGSPHLERQPQAPAVPRATSSAARVSLATTTTAAAAAADDNASMEQRPGPSLEPGEPSQEELSQEAVYSPDPQSLAAWSAFGTQDVASRSDGTGAMRSRENRIPEEEEEDEQQRRLQEEELAAAGEAGGEEVEEEEEEAEVVGSRRRRRTTAAPAHAAGRWENSDDLEEYYFSKSKSVVQRLWQGRVSAGMLSPRLQKAMKDYLGANKHRVAYSGPRQAQRSAKQLLCQLKRHVRVQTLDGSEPPFSSLGWRSLVPGRSLERLYGSGFGSCAVVTSAGAILHSGLGKEIDSHDAVLRFNAAPSEGYERDVGNKTTIRIINSQILANPKHHFNSSSLYKNVTLVAWDPAPYAVNLHKWYMSPDYNLFSPYVEHRKRFPAQPFYILHPRFIWQLWDVIQGNTLENIQPNPPSSGFIGILVMMALCEEVHVYEYIPSVRQTDLCHYHERYFDAACTLGAYHPLLYEKMLVQRINTGPARDLRTKGKVTLPGFSTVQCDP</sequence>
<organism evidence="21 22">
    <name type="scientific">Clupea harengus</name>
    <name type="common">Atlantic herring</name>
    <dbReference type="NCBI Taxonomy" id="7950"/>
    <lineage>
        <taxon>Eukaryota</taxon>
        <taxon>Metazoa</taxon>
        <taxon>Chordata</taxon>
        <taxon>Craniata</taxon>
        <taxon>Vertebrata</taxon>
        <taxon>Euteleostomi</taxon>
        <taxon>Actinopterygii</taxon>
        <taxon>Neopterygii</taxon>
        <taxon>Teleostei</taxon>
        <taxon>Clupei</taxon>
        <taxon>Clupeiformes</taxon>
        <taxon>Clupeoidei</taxon>
        <taxon>Clupeidae</taxon>
        <taxon>Clupea</taxon>
    </lineage>
</organism>
<accession>A0A6P8GPN2</accession>
<feature type="compositionally biased region" description="Low complexity" evidence="19">
    <location>
        <begin position="215"/>
        <end position="224"/>
    </location>
</feature>
<feature type="region of interest" description="Disordered" evidence="19">
    <location>
        <begin position="66"/>
        <end position="134"/>
    </location>
</feature>
<keyword evidence="10 20" id="KW-0472">Membrane</keyword>
<dbReference type="OrthoDB" id="10264956at2759"/>
<feature type="compositionally biased region" description="Acidic residues" evidence="19">
    <location>
        <begin position="192"/>
        <end position="204"/>
    </location>
</feature>
<reference evidence="22" key="1">
    <citation type="submission" date="2025-08" db="UniProtKB">
        <authorList>
            <consortium name="RefSeq"/>
        </authorList>
    </citation>
    <scope>IDENTIFICATION</scope>
</reference>
<dbReference type="GO" id="GO:0032580">
    <property type="term" value="C:Golgi cisterna membrane"/>
    <property type="evidence" value="ECO:0007669"/>
    <property type="project" value="UniProtKB-SubCell"/>
</dbReference>
<dbReference type="RefSeq" id="XP_031440708.1">
    <property type="nucleotide sequence ID" value="XM_031584848.1"/>
</dbReference>
<comment type="subcellular location">
    <subcellularLocation>
        <location evidence="1">Golgi apparatus</location>
        <location evidence="1">Golgi stack membrane</location>
        <topology evidence="1">Single-pass type II membrane protein</topology>
    </subcellularLocation>
</comment>
<comment type="function">
    <text evidence="18">Transfers sialic acid from the donor of substrate CMP-sialic acid to galactose containing acceptor substrates.</text>
</comment>
<name>A0A6P8GPN2_CLUHA</name>
<evidence type="ECO:0000256" key="1">
    <source>
        <dbReference type="ARBA" id="ARBA00004447"/>
    </source>
</evidence>
<gene>
    <name evidence="22" type="primary">st6gal2a</name>
</gene>
<comment type="catalytic activity">
    <reaction evidence="16">
        <text>a beta-D-galactoside + CMP-N-acetyl-beta-neuraminate = an N-acetyl-alpha-neuraminyl-(2-&gt;6)-beta-D-galactosyl derivative + CMP + H(+)</text>
        <dbReference type="Rhea" id="RHEA:52104"/>
        <dbReference type="ChEBI" id="CHEBI:15378"/>
        <dbReference type="ChEBI" id="CHEBI:28034"/>
        <dbReference type="ChEBI" id="CHEBI:57812"/>
        <dbReference type="ChEBI" id="CHEBI:60377"/>
        <dbReference type="ChEBI" id="CHEBI:136398"/>
        <dbReference type="EC" id="2.4.3.1"/>
    </reaction>
</comment>
<dbReference type="Proteomes" id="UP000515152">
    <property type="component" value="Chromosome 2"/>
</dbReference>
<dbReference type="AlphaFoldDB" id="A0A6P8GPN2"/>
<keyword evidence="12" id="KW-0325">Glycoprotein</keyword>
<dbReference type="CTD" id="403116"/>
<evidence type="ECO:0000256" key="15">
    <source>
        <dbReference type="ARBA" id="ARBA00032076"/>
    </source>
</evidence>
<dbReference type="InterPro" id="IPR038578">
    <property type="entry name" value="GT29-like_sf"/>
</dbReference>
<evidence type="ECO:0000256" key="4">
    <source>
        <dbReference type="ARBA" id="ARBA00022676"/>
    </source>
</evidence>
<evidence type="ECO:0000256" key="14">
    <source>
        <dbReference type="ARBA" id="ARBA00030509"/>
    </source>
</evidence>
<proteinExistence type="inferred from homology"/>
<feature type="transmembrane region" description="Helical" evidence="20">
    <location>
        <begin position="12"/>
        <end position="31"/>
    </location>
</feature>
<feature type="region of interest" description="Disordered" evidence="19">
    <location>
        <begin position="146"/>
        <end position="224"/>
    </location>
</feature>
<evidence type="ECO:0000313" key="22">
    <source>
        <dbReference type="RefSeq" id="XP_031440708.1"/>
    </source>
</evidence>
<evidence type="ECO:0000256" key="2">
    <source>
        <dbReference type="ARBA" id="ARBA00006003"/>
    </source>
</evidence>
<evidence type="ECO:0000256" key="11">
    <source>
        <dbReference type="ARBA" id="ARBA00023157"/>
    </source>
</evidence>
<feature type="compositionally biased region" description="Low complexity" evidence="19">
    <location>
        <begin position="82"/>
        <end position="102"/>
    </location>
</feature>
<dbReference type="Pfam" id="PF00777">
    <property type="entry name" value="Glyco_transf_29"/>
    <property type="match status" value="1"/>
</dbReference>
<dbReference type="EC" id="2.4.3.1" evidence="17"/>
<evidence type="ECO:0000256" key="3">
    <source>
        <dbReference type="ARBA" id="ARBA00020782"/>
    </source>
</evidence>
<evidence type="ECO:0000256" key="20">
    <source>
        <dbReference type="SAM" id="Phobius"/>
    </source>
</evidence>
<dbReference type="GO" id="GO:0097503">
    <property type="term" value="P:sialylation"/>
    <property type="evidence" value="ECO:0007669"/>
    <property type="project" value="TreeGrafter"/>
</dbReference>
<dbReference type="FunFam" id="3.90.1480.20:FF:000010">
    <property type="entry name" value="ST6 beta-galactoside alpha-2,6-sialyltransferase 2"/>
    <property type="match status" value="1"/>
</dbReference>
<keyword evidence="9" id="KW-0333">Golgi apparatus</keyword>
<protein>
    <recommendedName>
        <fullName evidence="3">Beta-galactoside alpha-2,6-sialyltransferase 2</fullName>
        <ecNumber evidence="17">2.4.3.1</ecNumber>
    </recommendedName>
    <alternativeName>
        <fullName evidence="14">CMP-N-acetylneuraminate-beta-galactosamide-alpha-2,6-sialyltransferase 2</fullName>
    </alternativeName>
    <alternativeName>
        <fullName evidence="13">ST6Gal II</fullName>
    </alternativeName>
    <alternativeName>
        <fullName evidence="15">Sialyltransferase 2</fullName>
    </alternativeName>
</protein>
<evidence type="ECO:0000256" key="16">
    <source>
        <dbReference type="ARBA" id="ARBA00034249"/>
    </source>
</evidence>
<keyword evidence="21" id="KW-1185">Reference proteome</keyword>
<evidence type="ECO:0000256" key="19">
    <source>
        <dbReference type="SAM" id="MobiDB-lite"/>
    </source>
</evidence>
<evidence type="ECO:0000256" key="10">
    <source>
        <dbReference type="ARBA" id="ARBA00023136"/>
    </source>
</evidence>
<feature type="compositionally biased region" description="Polar residues" evidence="19">
    <location>
        <begin position="146"/>
        <end position="155"/>
    </location>
</feature>
<evidence type="ECO:0000256" key="8">
    <source>
        <dbReference type="ARBA" id="ARBA00022989"/>
    </source>
</evidence>
<evidence type="ECO:0000256" key="7">
    <source>
        <dbReference type="ARBA" id="ARBA00022968"/>
    </source>
</evidence>
<evidence type="ECO:0000256" key="13">
    <source>
        <dbReference type="ARBA" id="ARBA00030410"/>
    </source>
</evidence>
<keyword evidence="7" id="KW-0735">Signal-anchor</keyword>
<dbReference type="KEGG" id="char:105893118"/>
<evidence type="ECO:0000256" key="9">
    <source>
        <dbReference type="ARBA" id="ARBA00023034"/>
    </source>
</evidence>
<dbReference type="PANTHER" id="PTHR46059:SF3">
    <property type="entry name" value="BETA-GALACTOSIDE ALPHA-2,6-SIALYLTRANSFERASE 2"/>
    <property type="match status" value="1"/>
</dbReference>
<evidence type="ECO:0000256" key="5">
    <source>
        <dbReference type="ARBA" id="ARBA00022679"/>
    </source>
</evidence>
<keyword evidence="8 20" id="KW-1133">Transmembrane helix</keyword>
<keyword evidence="11" id="KW-1015">Disulfide bond</keyword>
<keyword evidence="4" id="KW-0328">Glycosyltransferase</keyword>
<evidence type="ECO:0000256" key="6">
    <source>
        <dbReference type="ARBA" id="ARBA00022692"/>
    </source>
</evidence>
<comment type="similarity">
    <text evidence="2">Belongs to the glycosyltransferase 29 family.</text>
</comment>
<keyword evidence="6 20" id="KW-0812">Transmembrane</keyword>
<dbReference type="PANTHER" id="PTHR46059">
    <property type="entry name" value="BETA-GALACTOSIDE ALPHA-2,6-SIALYLTRANSFERASE"/>
    <property type="match status" value="1"/>
</dbReference>
<dbReference type="InterPro" id="IPR001675">
    <property type="entry name" value="Glyco_trans_29"/>
</dbReference>
<evidence type="ECO:0000313" key="21">
    <source>
        <dbReference type="Proteomes" id="UP000515152"/>
    </source>
</evidence>
<dbReference type="GO" id="GO:0003835">
    <property type="term" value="F:beta-galactoside alpha-2,6-sialyltransferase activity"/>
    <property type="evidence" value="ECO:0007669"/>
    <property type="project" value="UniProtKB-EC"/>
</dbReference>
<dbReference type="GeneID" id="105893118"/>
<evidence type="ECO:0000256" key="12">
    <source>
        <dbReference type="ARBA" id="ARBA00023180"/>
    </source>
</evidence>
<evidence type="ECO:0000256" key="18">
    <source>
        <dbReference type="ARBA" id="ARBA00060076"/>
    </source>
</evidence>
<keyword evidence="5" id="KW-0808">Transferase</keyword>
<dbReference type="Gene3D" id="3.90.1480.20">
    <property type="entry name" value="Glycosyl transferase family 29"/>
    <property type="match status" value="1"/>
</dbReference>